<reference evidence="2 3" key="1">
    <citation type="journal article" date="2019" name="Commun. Biol.">
        <title>The bagworm genome reveals a unique fibroin gene that provides high tensile strength.</title>
        <authorList>
            <person name="Kono N."/>
            <person name="Nakamura H."/>
            <person name="Ohtoshi R."/>
            <person name="Tomita M."/>
            <person name="Numata K."/>
            <person name="Arakawa K."/>
        </authorList>
    </citation>
    <scope>NUCLEOTIDE SEQUENCE [LARGE SCALE GENOMIC DNA]</scope>
</reference>
<evidence type="ECO:0000313" key="2">
    <source>
        <dbReference type="EMBL" id="GBP05850.1"/>
    </source>
</evidence>
<dbReference type="Proteomes" id="UP000299102">
    <property type="component" value="Unassembled WGS sequence"/>
</dbReference>
<protein>
    <submittedName>
        <fullName evidence="2">Uncharacterized protein</fullName>
    </submittedName>
</protein>
<organism evidence="2 3">
    <name type="scientific">Eumeta variegata</name>
    <name type="common">Bagworm moth</name>
    <name type="synonym">Eumeta japonica</name>
    <dbReference type="NCBI Taxonomy" id="151549"/>
    <lineage>
        <taxon>Eukaryota</taxon>
        <taxon>Metazoa</taxon>
        <taxon>Ecdysozoa</taxon>
        <taxon>Arthropoda</taxon>
        <taxon>Hexapoda</taxon>
        <taxon>Insecta</taxon>
        <taxon>Pterygota</taxon>
        <taxon>Neoptera</taxon>
        <taxon>Endopterygota</taxon>
        <taxon>Lepidoptera</taxon>
        <taxon>Glossata</taxon>
        <taxon>Ditrysia</taxon>
        <taxon>Tineoidea</taxon>
        <taxon>Psychidae</taxon>
        <taxon>Oiketicinae</taxon>
        <taxon>Eumeta</taxon>
    </lineage>
</organism>
<evidence type="ECO:0000256" key="1">
    <source>
        <dbReference type="SAM" id="MobiDB-lite"/>
    </source>
</evidence>
<name>A0A4C1SX54_EUMVA</name>
<gene>
    <name evidence="2" type="ORF">EVAR_5139_1</name>
</gene>
<sequence length="138" mass="15341">MVFRAPLLLQGYEIVLPTTWPSLTCDLISLASVAHVVAATTAASRRPPSAPRQRQRLKVCRSNRRCSDPLILILRGRASPVWCHEERRGGRNKGGARQFGPKQEMNKSNKLLLRGRGDGAGPARAVLRRQLLTKPKKK</sequence>
<keyword evidence="3" id="KW-1185">Reference proteome</keyword>
<feature type="region of interest" description="Disordered" evidence="1">
    <location>
        <begin position="85"/>
        <end position="108"/>
    </location>
</feature>
<proteinExistence type="predicted"/>
<evidence type="ECO:0000313" key="3">
    <source>
        <dbReference type="Proteomes" id="UP000299102"/>
    </source>
</evidence>
<dbReference type="EMBL" id="BGZK01000019">
    <property type="protein sequence ID" value="GBP05850.1"/>
    <property type="molecule type" value="Genomic_DNA"/>
</dbReference>
<accession>A0A4C1SX54</accession>
<dbReference type="AlphaFoldDB" id="A0A4C1SX54"/>
<comment type="caution">
    <text evidence="2">The sequence shown here is derived from an EMBL/GenBank/DDBJ whole genome shotgun (WGS) entry which is preliminary data.</text>
</comment>